<dbReference type="SUPFAM" id="SSF52540">
    <property type="entry name" value="P-loop containing nucleoside triphosphate hydrolases"/>
    <property type="match status" value="1"/>
</dbReference>
<name>A0A7S8IY18_9BACT</name>
<feature type="compositionally biased region" description="Basic and acidic residues" evidence="1">
    <location>
        <begin position="387"/>
        <end position="401"/>
    </location>
</feature>
<dbReference type="InterPro" id="IPR027417">
    <property type="entry name" value="P-loop_NTPase"/>
</dbReference>
<organism evidence="3 4">
    <name type="scientific">Candidatus Nitrospira kreftii</name>
    <dbReference type="NCBI Taxonomy" id="2652173"/>
    <lineage>
        <taxon>Bacteria</taxon>
        <taxon>Pseudomonadati</taxon>
        <taxon>Nitrospirota</taxon>
        <taxon>Nitrospiria</taxon>
        <taxon>Nitrospirales</taxon>
        <taxon>Nitrospiraceae</taxon>
        <taxon>Nitrospira</taxon>
    </lineage>
</organism>
<dbReference type="GO" id="GO:0005524">
    <property type="term" value="F:ATP binding"/>
    <property type="evidence" value="ECO:0007669"/>
    <property type="project" value="InterPro"/>
</dbReference>
<feature type="domain" description="AAA+ ATPase" evidence="2">
    <location>
        <begin position="194"/>
        <end position="317"/>
    </location>
</feature>
<evidence type="ECO:0000256" key="1">
    <source>
        <dbReference type="SAM" id="MobiDB-lite"/>
    </source>
</evidence>
<reference evidence="3 4" key="1">
    <citation type="journal article" date="2020" name="ISME J.">
        <title>Enrichment and physiological characterization of a novel comammox Nitrospira indicates ammonium inhibition of complete nitrification.</title>
        <authorList>
            <person name="Sakoula D."/>
            <person name="Koch H."/>
            <person name="Frank J."/>
            <person name="Jetten M.S.M."/>
            <person name="van Kessel M.A.H.J."/>
            <person name="Lucker S."/>
        </authorList>
    </citation>
    <scope>NUCLEOTIDE SEQUENCE [LARGE SCALE GENOMIC DNA]</scope>
    <source>
        <strain evidence="3">Comreactor17</strain>
    </source>
</reference>
<dbReference type="PANTHER" id="PTHR23077">
    <property type="entry name" value="AAA-FAMILY ATPASE"/>
    <property type="match status" value="1"/>
</dbReference>
<dbReference type="PANTHER" id="PTHR23077:SF132">
    <property type="entry name" value="ATP-DEPENDENT ZN PROTEASE"/>
    <property type="match status" value="1"/>
</dbReference>
<dbReference type="InterPro" id="IPR003593">
    <property type="entry name" value="AAA+_ATPase"/>
</dbReference>
<dbReference type="AlphaFoldDB" id="A0A7S8IY18"/>
<dbReference type="Gene3D" id="3.40.50.300">
    <property type="entry name" value="P-loop containing nucleotide triphosphate hydrolases"/>
    <property type="match status" value="1"/>
</dbReference>
<evidence type="ECO:0000313" key="3">
    <source>
        <dbReference type="EMBL" id="QPD02793.1"/>
    </source>
</evidence>
<dbReference type="GO" id="GO:0042254">
    <property type="term" value="P:ribosome biogenesis"/>
    <property type="evidence" value="ECO:0007669"/>
    <property type="project" value="TreeGrafter"/>
</dbReference>
<dbReference type="EMBL" id="CP047423">
    <property type="protein sequence ID" value="QPD02793.1"/>
    <property type="molecule type" value="Genomic_DNA"/>
</dbReference>
<proteinExistence type="predicted"/>
<sequence length="413" mass="46270">MSESMYLQRQSDRFIDAHPREAGWVIHQIHGDSGREMSLNYLLDCIREWHPAAVTRHMAFPLVAAGAFRNWNAAFHEANGYSWRGTIELVWNGHDIHCHKFSLVVGSALEEIYFMATKSLAAFRDLLAVLERYGKARLKEKKKEIYVVNGENIPVAASSWDDLVLPDKMAWDIRSNVEGFFASRERYAALSIPHRRGFLFAGPPGCGKTLTLKALASNTPAKFISVVGTANVDDGMLRNALDLAEGCTPAVVLLEDLDRIVQAKGVSISHFLNLLDGLKVLNGVLVIATCNEPDKLDPALIHRPSRFDRVWRFDLPKYEQRLELLHRKGGTFFSESALEAAARRSDGFSMAYVQEIIVSALLECAHDDQTPNDDHLLKGLDTLRMQRKEASKPGESMDQRENMGFCMSKNGKG</sequence>
<gene>
    <name evidence="3" type="ORF">Nkreftii_000567</name>
</gene>
<dbReference type="Pfam" id="PF00004">
    <property type="entry name" value="AAA"/>
    <property type="match status" value="1"/>
</dbReference>
<protein>
    <recommendedName>
        <fullName evidence="2">AAA+ ATPase domain-containing protein</fullName>
    </recommendedName>
</protein>
<accession>A0A7S8IY18</accession>
<evidence type="ECO:0000259" key="2">
    <source>
        <dbReference type="SMART" id="SM00382"/>
    </source>
</evidence>
<feature type="region of interest" description="Disordered" evidence="1">
    <location>
        <begin position="387"/>
        <end position="413"/>
    </location>
</feature>
<dbReference type="InterPro" id="IPR050168">
    <property type="entry name" value="AAA_ATPase_domain"/>
</dbReference>
<dbReference type="SMART" id="SM00382">
    <property type="entry name" value="AAA"/>
    <property type="match status" value="1"/>
</dbReference>
<dbReference type="Gene3D" id="1.10.8.60">
    <property type="match status" value="1"/>
</dbReference>
<evidence type="ECO:0000313" key="4">
    <source>
        <dbReference type="Proteomes" id="UP000593737"/>
    </source>
</evidence>
<dbReference type="GO" id="GO:1990275">
    <property type="term" value="F:preribosome binding"/>
    <property type="evidence" value="ECO:0007669"/>
    <property type="project" value="TreeGrafter"/>
</dbReference>
<dbReference type="CDD" id="cd19481">
    <property type="entry name" value="RecA-like_protease"/>
    <property type="match status" value="1"/>
</dbReference>
<dbReference type="KEGG" id="nkf:Nkreftii_000567"/>
<dbReference type="InterPro" id="IPR003959">
    <property type="entry name" value="ATPase_AAA_core"/>
</dbReference>
<dbReference type="GO" id="GO:0003723">
    <property type="term" value="F:RNA binding"/>
    <property type="evidence" value="ECO:0007669"/>
    <property type="project" value="TreeGrafter"/>
</dbReference>
<dbReference type="GO" id="GO:0016887">
    <property type="term" value="F:ATP hydrolysis activity"/>
    <property type="evidence" value="ECO:0007669"/>
    <property type="project" value="InterPro"/>
</dbReference>
<dbReference type="Proteomes" id="UP000593737">
    <property type="component" value="Chromosome"/>
</dbReference>